<dbReference type="InterPro" id="IPR050426">
    <property type="entry name" value="Glycosyltransferase_28"/>
</dbReference>
<evidence type="ECO:0000256" key="1">
    <source>
        <dbReference type="ARBA" id="ARBA00022679"/>
    </source>
</evidence>
<dbReference type="InterPro" id="IPR002213">
    <property type="entry name" value="UDP_glucos_trans"/>
</dbReference>
<sequence>MYRFYFLNLASSFTPEPELAAFLAAGPPPIYIGFGSIVVDDPNGLTRMIFDAVAETGVRALVSKGWGGLGADDVGIPEGVFMLGNVPHDWLFKHVSAVCHHGGAGTTAAGINSGKPTIVVPFFGDQPFWGAMVARAGAGPDPIPYKKLTSEGLAEAIRIVMKPETQERAQELGAKIREEKGTDIGAQSFHRHLDTDNMRCSIVPSRTAVWRVRRTQTLLSALAAATLVQLGYLQYSDLKL</sequence>
<dbReference type="GO" id="GO:0016906">
    <property type="term" value="F:sterol 3-beta-glucosyltransferase activity"/>
    <property type="evidence" value="ECO:0007669"/>
    <property type="project" value="UniProtKB-ARBA"/>
</dbReference>
<feature type="domain" description="Erythromycin biosynthesis protein CIII-like C-terminal" evidence="2">
    <location>
        <begin position="75"/>
        <end position="173"/>
    </location>
</feature>
<dbReference type="CDD" id="cd03784">
    <property type="entry name" value="GT1_Gtf-like"/>
    <property type="match status" value="1"/>
</dbReference>
<dbReference type="AlphaFoldDB" id="A0AAN9YX58"/>
<dbReference type="PANTHER" id="PTHR48050">
    <property type="entry name" value="STEROL 3-BETA-GLUCOSYLTRANSFERASE"/>
    <property type="match status" value="1"/>
</dbReference>
<dbReference type="Pfam" id="PF06722">
    <property type="entry name" value="EryCIII-like_C"/>
    <property type="match status" value="1"/>
</dbReference>
<dbReference type="Proteomes" id="UP001320420">
    <property type="component" value="Unassembled WGS sequence"/>
</dbReference>
<evidence type="ECO:0000259" key="2">
    <source>
        <dbReference type="Pfam" id="PF06722"/>
    </source>
</evidence>
<proteinExistence type="predicted"/>
<reference evidence="3 4" key="1">
    <citation type="submission" date="2024-02" db="EMBL/GenBank/DDBJ databases">
        <title>De novo assembly and annotation of 12 fungi associated with fruit tree decline syndrome in Ontario, Canada.</title>
        <authorList>
            <person name="Sulman M."/>
            <person name="Ellouze W."/>
            <person name="Ilyukhin E."/>
        </authorList>
    </citation>
    <scope>NUCLEOTIDE SEQUENCE [LARGE SCALE GENOMIC DNA]</scope>
    <source>
        <strain evidence="3 4">M11/M66-122</strain>
    </source>
</reference>
<dbReference type="InterPro" id="IPR010610">
    <property type="entry name" value="EryCIII-like_C"/>
</dbReference>
<dbReference type="Gene3D" id="3.40.50.2000">
    <property type="entry name" value="Glycogen Phosphorylase B"/>
    <property type="match status" value="1"/>
</dbReference>
<keyword evidence="4" id="KW-1185">Reference proteome</keyword>
<dbReference type="EMBL" id="JAKJXP020000004">
    <property type="protein sequence ID" value="KAK7757055.1"/>
    <property type="molecule type" value="Genomic_DNA"/>
</dbReference>
<dbReference type="PANTHER" id="PTHR48050:SF13">
    <property type="entry name" value="STEROL 3-BETA-GLUCOSYLTRANSFERASE UGT80A2"/>
    <property type="match status" value="1"/>
</dbReference>
<accession>A0AAN9YX58</accession>
<gene>
    <name evidence="3" type="ORF">SLS62_001073</name>
</gene>
<keyword evidence="1" id="KW-0808">Transferase</keyword>
<evidence type="ECO:0000313" key="3">
    <source>
        <dbReference type="EMBL" id="KAK7757055.1"/>
    </source>
</evidence>
<dbReference type="FunFam" id="3.40.50.2000:FF:000009">
    <property type="entry name" value="Sterol 3-beta-glucosyltransferase UGT80A2"/>
    <property type="match status" value="1"/>
</dbReference>
<name>A0AAN9YX58_9PEZI</name>
<organism evidence="3 4">
    <name type="scientific">Diatrype stigma</name>
    <dbReference type="NCBI Taxonomy" id="117547"/>
    <lineage>
        <taxon>Eukaryota</taxon>
        <taxon>Fungi</taxon>
        <taxon>Dikarya</taxon>
        <taxon>Ascomycota</taxon>
        <taxon>Pezizomycotina</taxon>
        <taxon>Sordariomycetes</taxon>
        <taxon>Xylariomycetidae</taxon>
        <taxon>Xylariales</taxon>
        <taxon>Diatrypaceae</taxon>
        <taxon>Diatrype</taxon>
    </lineage>
</organism>
<dbReference type="SUPFAM" id="SSF53756">
    <property type="entry name" value="UDP-Glycosyltransferase/glycogen phosphorylase"/>
    <property type="match status" value="1"/>
</dbReference>
<comment type="caution">
    <text evidence="3">The sequence shown here is derived from an EMBL/GenBank/DDBJ whole genome shotgun (WGS) entry which is preliminary data.</text>
</comment>
<evidence type="ECO:0000313" key="4">
    <source>
        <dbReference type="Proteomes" id="UP001320420"/>
    </source>
</evidence>
<protein>
    <recommendedName>
        <fullName evidence="2">Erythromycin biosynthesis protein CIII-like C-terminal domain-containing protein</fullName>
    </recommendedName>
</protein>